<dbReference type="AlphaFoldDB" id="A0A2D4LKC1"/>
<reference evidence="1" key="1">
    <citation type="submission" date="2017-07" db="EMBL/GenBank/DDBJ databases">
        <authorList>
            <person name="Mikheyev A."/>
            <person name="Grau M."/>
        </authorList>
    </citation>
    <scope>NUCLEOTIDE SEQUENCE</scope>
    <source>
        <tissue evidence="1">Venom_gland</tissue>
    </source>
</reference>
<evidence type="ECO:0000313" key="1">
    <source>
        <dbReference type="EMBL" id="LAB21379.1"/>
    </source>
</evidence>
<protein>
    <submittedName>
        <fullName evidence="1">Uncharacterized protein</fullName>
    </submittedName>
</protein>
<organism evidence="1">
    <name type="scientific">Micrurus spixii</name>
    <name type="common">Amazon coral snake</name>
    <dbReference type="NCBI Taxonomy" id="129469"/>
    <lineage>
        <taxon>Eukaryota</taxon>
        <taxon>Metazoa</taxon>
        <taxon>Chordata</taxon>
        <taxon>Craniata</taxon>
        <taxon>Vertebrata</taxon>
        <taxon>Euteleostomi</taxon>
        <taxon>Lepidosauria</taxon>
        <taxon>Squamata</taxon>
        <taxon>Bifurcata</taxon>
        <taxon>Unidentata</taxon>
        <taxon>Episquamata</taxon>
        <taxon>Toxicofera</taxon>
        <taxon>Serpentes</taxon>
        <taxon>Colubroidea</taxon>
        <taxon>Elapidae</taxon>
        <taxon>Elapinae</taxon>
        <taxon>Micrurus</taxon>
    </lineage>
</organism>
<proteinExistence type="predicted"/>
<name>A0A2D4LKC1_9SAUR</name>
<dbReference type="EMBL" id="IACM01024592">
    <property type="protein sequence ID" value="LAB21379.1"/>
    <property type="molecule type" value="Transcribed_RNA"/>
</dbReference>
<accession>A0A2D4LKC1</accession>
<sequence length="99" mass="11124">MLKLHVCAHVCMYVCMCVHKHCMFKLEICEGICIFFFSAHINPLRDNPIEGYRPSSVSAVQVGRKMVFDLSRFERKLLVQSDPSGWVLKGGLEAGSSCS</sequence>
<reference evidence="1" key="2">
    <citation type="submission" date="2017-11" db="EMBL/GenBank/DDBJ databases">
        <title>Coralsnake Venomics: Analyses of Venom Gland Transcriptomes and Proteomes of Six Brazilian Taxa.</title>
        <authorList>
            <person name="Aird S.D."/>
            <person name="Jorge da Silva N."/>
            <person name="Qiu L."/>
            <person name="Villar-Briones A."/>
            <person name="Aparecida-Saddi V."/>
            <person name="Campos-Telles M.P."/>
            <person name="Grau M."/>
            <person name="Mikheyev A.S."/>
        </authorList>
    </citation>
    <scope>NUCLEOTIDE SEQUENCE</scope>
    <source>
        <tissue evidence="1">Venom_gland</tissue>
    </source>
</reference>